<evidence type="ECO:0000313" key="1">
    <source>
        <dbReference type="EMBL" id="MPC25873.1"/>
    </source>
</evidence>
<comment type="caution">
    <text evidence="1">The sequence shown here is derived from an EMBL/GenBank/DDBJ whole genome shotgun (WGS) entry which is preliminary data.</text>
</comment>
<reference evidence="1 2" key="1">
    <citation type="submission" date="2019-05" db="EMBL/GenBank/DDBJ databases">
        <title>Another draft genome of Portunus trituberculatus and its Hox gene families provides insights of decapod evolution.</title>
        <authorList>
            <person name="Jeong J.-H."/>
            <person name="Song I."/>
            <person name="Kim S."/>
            <person name="Choi T."/>
            <person name="Kim D."/>
            <person name="Ryu S."/>
            <person name="Kim W."/>
        </authorList>
    </citation>
    <scope>NUCLEOTIDE SEQUENCE [LARGE SCALE GENOMIC DNA]</scope>
    <source>
        <tissue evidence="1">Muscle</tissue>
    </source>
</reference>
<accession>A0A5B7DY25</accession>
<dbReference type="EMBL" id="VSRR010001521">
    <property type="protein sequence ID" value="MPC25873.1"/>
    <property type="molecule type" value="Genomic_DNA"/>
</dbReference>
<organism evidence="1 2">
    <name type="scientific">Portunus trituberculatus</name>
    <name type="common">Swimming crab</name>
    <name type="synonym">Neptunus trituberculatus</name>
    <dbReference type="NCBI Taxonomy" id="210409"/>
    <lineage>
        <taxon>Eukaryota</taxon>
        <taxon>Metazoa</taxon>
        <taxon>Ecdysozoa</taxon>
        <taxon>Arthropoda</taxon>
        <taxon>Crustacea</taxon>
        <taxon>Multicrustacea</taxon>
        <taxon>Malacostraca</taxon>
        <taxon>Eumalacostraca</taxon>
        <taxon>Eucarida</taxon>
        <taxon>Decapoda</taxon>
        <taxon>Pleocyemata</taxon>
        <taxon>Brachyura</taxon>
        <taxon>Eubrachyura</taxon>
        <taxon>Portunoidea</taxon>
        <taxon>Portunidae</taxon>
        <taxon>Portuninae</taxon>
        <taxon>Portunus</taxon>
    </lineage>
</organism>
<keyword evidence="2" id="KW-1185">Reference proteome</keyword>
<proteinExistence type="predicted"/>
<dbReference type="Proteomes" id="UP000324222">
    <property type="component" value="Unassembled WGS sequence"/>
</dbReference>
<name>A0A5B7DY25_PORTR</name>
<protein>
    <submittedName>
        <fullName evidence="1">Uncharacterized protein</fullName>
    </submittedName>
</protein>
<dbReference type="AlphaFoldDB" id="A0A5B7DY25"/>
<evidence type="ECO:0000313" key="2">
    <source>
        <dbReference type="Proteomes" id="UP000324222"/>
    </source>
</evidence>
<sequence length="85" mass="9374">MDSQLDNTTFSSKTLNISLCDASLPSGDLREVAKVRKPSRDHESALHVTPKKGRHSFPCFQNGGAMNCSNEEQRLSLFDRSSTSC</sequence>
<gene>
    <name evidence="1" type="ORF">E2C01_018996</name>
</gene>